<reference evidence="4" key="1">
    <citation type="journal article" date="2017" name="Cell">
        <title>Insights into land plant evolution garnered from the Marchantia polymorpha genome.</title>
        <authorList>
            <person name="Bowman J.L."/>
            <person name="Kohchi T."/>
            <person name="Yamato K.T."/>
            <person name="Jenkins J."/>
            <person name="Shu S."/>
            <person name="Ishizaki K."/>
            <person name="Yamaoka S."/>
            <person name="Nishihama R."/>
            <person name="Nakamura Y."/>
            <person name="Berger F."/>
            <person name="Adam C."/>
            <person name="Aki S.S."/>
            <person name="Althoff F."/>
            <person name="Araki T."/>
            <person name="Arteaga-Vazquez M.A."/>
            <person name="Balasubrmanian S."/>
            <person name="Barry K."/>
            <person name="Bauer D."/>
            <person name="Boehm C.R."/>
            <person name="Briginshaw L."/>
            <person name="Caballero-Perez J."/>
            <person name="Catarino B."/>
            <person name="Chen F."/>
            <person name="Chiyoda S."/>
            <person name="Chovatia M."/>
            <person name="Davies K.M."/>
            <person name="Delmans M."/>
            <person name="Demura T."/>
            <person name="Dierschke T."/>
            <person name="Dolan L."/>
            <person name="Dorantes-Acosta A.E."/>
            <person name="Eklund D.M."/>
            <person name="Florent S.N."/>
            <person name="Flores-Sandoval E."/>
            <person name="Fujiyama A."/>
            <person name="Fukuzawa H."/>
            <person name="Galik B."/>
            <person name="Grimanelli D."/>
            <person name="Grimwood J."/>
            <person name="Grossniklaus U."/>
            <person name="Hamada T."/>
            <person name="Haseloff J."/>
            <person name="Hetherington A.J."/>
            <person name="Higo A."/>
            <person name="Hirakawa Y."/>
            <person name="Hundley H.N."/>
            <person name="Ikeda Y."/>
            <person name="Inoue K."/>
            <person name="Inoue S.I."/>
            <person name="Ishida S."/>
            <person name="Jia Q."/>
            <person name="Kakita M."/>
            <person name="Kanazawa T."/>
            <person name="Kawai Y."/>
            <person name="Kawashima T."/>
            <person name="Kennedy M."/>
            <person name="Kinose K."/>
            <person name="Kinoshita T."/>
            <person name="Kohara Y."/>
            <person name="Koide E."/>
            <person name="Komatsu K."/>
            <person name="Kopischke S."/>
            <person name="Kubo M."/>
            <person name="Kyozuka J."/>
            <person name="Lagercrantz U."/>
            <person name="Lin S.S."/>
            <person name="Lindquist E."/>
            <person name="Lipzen A.M."/>
            <person name="Lu C.W."/>
            <person name="De Luna E."/>
            <person name="Martienssen R.A."/>
            <person name="Minamino N."/>
            <person name="Mizutani M."/>
            <person name="Mizutani M."/>
            <person name="Mochizuki N."/>
            <person name="Monte I."/>
            <person name="Mosher R."/>
            <person name="Nagasaki H."/>
            <person name="Nakagami H."/>
            <person name="Naramoto S."/>
            <person name="Nishitani K."/>
            <person name="Ohtani M."/>
            <person name="Okamoto T."/>
            <person name="Okumura M."/>
            <person name="Phillips J."/>
            <person name="Pollak B."/>
            <person name="Reinders A."/>
            <person name="Rovekamp M."/>
            <person name="Sano R."/>
            <person name="Sawa S."/>
            <person name="Schmid M.W."/>
            <person name="Shirakawa M."/>
            <person name="Solano R."/>
            <person name="Spunde A."/>
            <person name="Suetsugu N."/>
            <person name="Sugano S."/>
            <person name="Sugiyama A."/>
            <person name="Sun R."/>
            <person name="Suzuki Y."/>
            <person name="Takenaka M."/>
            <person name="Takezawa D."/>
            <person name="Tomogane H."/>
            <person name="Tsuzuki M."/>
            <person name="Ueda T."/>
            <person name="Umeda M."/>
            <person name="Ward J.M."/>
            <person name="Watanabe Y."/>
            <person name="Yazaki K."/>
            <person name="Yokoyama R."/>
            <person name="Yoshitake Y."/>
            <person name="Yotsui I."/>
            <person name="Zachgo S."/>
            <person name="Schmutz J."/>
        </authorList>
    </citation>
    <scope>NUCLEOTIDE SEQUENCE [LARGE SCALE GENOMIC DNA]</scope>
    <source>
        <strain evidence="4">Tak-1</strain>
    </source>
</reference>
<evidence type="ECO:0000259" key="2">
    <source>
        <dbReference type="Pfam" id="PF08450"/>
    </source>
</evidence>
<dbReference type="OMA" id="RVYAGCG"/>
<dbReference type="OrthoDB" id="423498at2759"/>
<keyword evidence="4" id="KW-1185">Reference proteome</keyword>
<dbReference type="AlphaFoldDB" id="A0A2R6WXG0"/>
<dbReference type="EMBL" id="KZ772723">
    <property type="protein sequence ID" value="PTQ38513.1"/>
    <property type="molecule type" value="Genomic_DNA"/>
</dbReference>
<accession>A0A2R6WXG0</accession>
<dbReference type="Pfam" id="PF08450">
    <property type="entry name" value="SGL"/>
    <property type="match status" value="1"/>
</dbReference>
<organism evidence="3 4">
    <name type="scientific">Marchantia polymorpha</name>
    <name type="common">Common liverwort</name>
    <name type="synonym">Marchantia aquatica</name>
    <dbReference type="NCBI Taxonomy" id="3197"/>
    <lineage>
        <taxon>Eukaryota</taxon>
        <taxon>Viridiplantae</taxon>
        <taxon>Streptophyta</taxon>
        <taxon>Embryophyta</taxon>
        <taxon>Marchantiophyta</taxon>
        <taxon>Marchantiopsida</taxon>
        <taxon>Marchantiidae</taxon>
        <taxon>Marchantiales</taxon>
        <taxon>Marchantiaceae</taxon>
        <taxon>Marchantia</taxon>
    </lineage>
</organism>
<dbReference type="PANTHER" id="PTHR47064:SF2">
    <property type="entry name" value="SMP-30_GLUCONOLACTONASE_LRE-LIKE REGION DOMAIN-CONTAINING PROTEIN-RELATED"/>
    <property type="match status" value="1"/>
</dbReference>
<evidence type="ECO:0000256" key="1">
    <source>
        <dbReference type="SAM" id="MobiDB-lite"/>
    </source>
</evidence>
<dbReference type="PANTHER" id="PTHR47064">
    <property type="entry name" value="PUTATIVE (AFU_ORTHOLOGUE AFUA_1G08990)-RELATED"/>
    <property type="match status" value="1"/>
</dbReference>
<proteinExistence type="predicted"/>
<evidence type="ECO:0000313" key="3">
    <source>
        <dbReference type="EMBL" id="PTQ38513.1"/>
    </source>
</evidence>
<dbReference type="Proteomes" id="UP000244005">
    <property type="component" value="Unassembled WGS sequence"/>
</dbReference>
<feature type="region of interest" description="Disordered" evidence="1">
    <location>
        <begin position="1"/>
        <end position="22"/>
    </location>
</feature>
<dbReference type="SUPFAM" id="SSF63829">
    <property type="entry name" value="Calcium-dependent phosphotriesterase"/>
    <property type="match status" value="1"/>
</dbReference>
<gene>
    <name evidence="3" type="ORF">MARPO_0051s0111</name>
</gene>
<protein>
    <recommendedName>
        <fullName evidence="2">SMP-30/Gluconolactonase/LRE-like region domain-containing protein</fullName>
    </recommendedName>
</protein>
<dbReference type="Gramene" id="Mp7g17750.1">
    <property type="protein sequence ID" value="Mp7g17750.1.cds"/>
    <property type="gene ID" value="Mp7g17750"/>
</dbReference>
<sequence length="370" mass="40902">MKSKEVTSLHTGESELPEGVTRWRQGRIRDGIPTGAENESYHFVVRHEDFLDLLGPSPRIEKVAETNAHEGLLYMPDTDSLLFTTLGVLEHAPNQIKRLCLKTHEIFFISENTDYANGMTLDCQGNLLICQQGCKGSPAYIEKIDLKTGVSSNIADNWYGRRLNGPNDIVVKSDGSIWFTDPDYPMEQGFGEENPMLKNQVYRIDPDGTVDVVADKFQKPNGLAFSPDESRLYVTDTGYYSGVPEVDKNRPHSITVFDVKNGRQVHDRRLFASICAFDGSSLGMPDGIKVDTAGRVYVANADGVQVINETGVMLGLIRVEKAVTLAFGGPLLDTLYIVNDHEILSVKLNATGAGLPYAGTYHKLPQYAKQ</sequence>
<dbReference type="InterPro" id="IPR013658">
    <property type="entry name" value="SGL"/>
</dbReference>
<dbReference type="Gene3D" id="2.120.10.30">
    <property type="entry name" value="TolB, C-terminal domain"/>
    <property type="match status" value="1"/>
</dbReference>
<dbReference type="InterPro" id="IPR052988">
    <property type="entry name" value="Oryzine_lactonohydrolase"/>
</dbReference>
<feature type="domain" description="SMP-30/Gluconolactonase/LRE-like region" evidence="2">
    <location>
        <begin position="70"/>
        <end position="338"/>
    </location>
</feature>
<name>A0A2R6WXG0_MARPO</name>
<evidence type="ECO:0000313" key="4">
    <source>
        <dbReference type="Proteomes" id="UP000244005"/>
    </source>
</evidence>
<dbReference type="InterPro" id="IPR011042">
    <property type="entry name" value="6-blade_b-propeller_TolB-like"/>
</dbReference>